<accession>A0A811LNV9</accession>
<evidence type="ECO:0000313" key="2">
    <source>
        <dbReference type="EMBL" id="CAD5229760.1"/>
    </source>
</evidence>
<dbReference type="EMBL" id="CAJFCW020000006">
    <property type="protein sequence ID" value="CAG9127238.1"/>
    <property type="molecule type" value="Genomic_DNA"/>
</dbReference>
<dbReference type="Proteomes" id="UP000614601">
    <property type="component" value="Unassembled WGS sequence"/>
</dbReference>
<keyword evidence="1" id="KW-1133">Transmembrane helix</keyword>
<dbReference type="AlphaFoldDB" id="A0A811LNV9"/>
<comment type="caution">
    <text evidence="2">The sequence shown here is derived from an EMBL/GenBank/DDBJ whole genome shotgun (WGS) entry which is preliminary data.</text>
</comment>
<proteinExistence type="predicted"/>
<evidence type="ECO:0000313" key="3">
    <source>
        <dbReference type="Proteomes" id="UP000614601"/>
    </source>
</evidence>
<keyword evidence="1" id="KW-0472">Membrane</keyword>
<keyword evidence="3" id="KW-1185">Reference proteome</keyword>
<protein>
    <submittedName>
        <fullName evidence="2">Uncharacterized protein</fullName>
    </submittedName>
</protein>
<dbReference type="Proteomes" id="UP000783686">
    <property type="component" value="Unassembled WGS sequence"/>
</dbReference>
<reference evidence="2" key="1">
    <citation type="submission" date="2020-09" db="EMBL/GenBank/DDBJ databases">
        <authorList>
            <person name="Kikuchi T."/>
        </authorList>
    </citation>
    <scope>NUCLEOTIDE SEQUENCE</scope>
    <source>
        <strain evidence="2">SH1</strain>
    </source>
</reference>
<name>A0A811LNV9_9BILA</name>
<dbReference type="EMBL" id="CAJFDH010000006">
    <property type="protein sequence ID" value="CAD5229760.1"/>
    <property type="molecule type" value="Genomic_DNA"/>
</dbReference>
<organism evidence="2 3">
    <name type="scientific">Bursaphelenchus okinawaensis</name>
    <dbReference type="NCBI Taxonomy" id="465554"/>
    <lineage>
        <taxon>Eukaryota</taxon>
        <taxon>Metazoa</taxon>
        <taxon>Ecdysozoa</taxon>
        <taxon>Nematoda</taxon>
        <taxon>Chromadorea</taxon>
        <taxon>Rhabditida</taxon>
        <taxon>Tylenchina</taxon>
        <taxon>Tylenchomorpha</taxon>
        <taxon>Aphelenchoidea</taxon>
        <taxon>Aphelenchoididae</taxon>
        <taxon>Bursaphelenchus</taxon>
    </lineage>
</organism>
<sequence length="66" mass="7532">MYHEPDYDDSVQVIIGGAIVATMVVVMVGYLVYHHRLMVRRSSQTSRVSALQPIMVTNYRRASNFT</sequence>
<keyword evidence="1" id="KW-0812">Transmembrane</keyword>
<gene>
    <name evidence="2" type="ORF">BOKJ2_LOCUS13796</name>
</gene>
<feature type="transmembrane region" description="Helical" evidence="1">
    <location>
        <begin position="12"/>
        <end position="33"/>
    </location>
</feature>
<evidence type="ECO:0000256" key="1">
    <source>
        <dbReference type="SAM" id="Phobius"/>
    </source>
</evidence>